<evidence type="ECO:0000313" key="3">
    <source>
        <dbReference type="EMBL" id="KAL2061332.1"/>
    </source>
</evidence>
<dbReference type="InterPro" id="IPR004821">
    <property type="entry name" value="Cyt_trans-like"/>
</dbReference>
<dbReference type="Proteomes" id="UP001595075">
    <property type="component" value="Unassembled WGS sequence"/>
</dbReference>
<comment type="caution">
    <text evidence="3">The sequence shown here is derived from an EMBL/GenBank/DDBJ whole genome shotgun (WGS) entry which is preliminary data.</text>
</comment>
<dbReference type="PANTHER" id="PTHR10695:SF46">
    <property type="entry name" value="BIFUNCTIONAL COENZYME A SYNTHASE-RELATED"/>
    <property type="match status" value="1"/>
</dbReference>
<reference evidence="3 4" key="1">
    <citation type="journal article" date="2024" name="Commun. Biol.">
        <title>Comparative genomic analysis of thermophilic fungi reveals convergent evolutionary adaptations and gene losses.</title>
        <authorList>
            <person name="Steindorff A.S."/>
            <person name="Aguilar-Pontes M.V."/>
            <person name="Robinson A.J."/>
            <person name="Andreopoulos B."/>
            <person name="LaButti K."/>
            <person name="Kuo A."/>
            <person name="Mondo S."/>
            <person name="Riley R."/>
            <person name="Otillar R."/>
            <person name="Haridas S."/>
            <person name="Lipzen A."/>
            <person name="Grimwood J."/>
            <person name="Schmutz J."/>
            <person name="Clum A."/>
            <person name="Reid I.D."/>
            <person name="Moisan M.C."/>
            <person name="Butler G."/>
            <person name="Nguyen T.T.M."/>
            <person name="Dewar K."/>
            <person name="Conant G."/>
            <person name="Drula E."/>
            <person name="Henrissat B."/>
            <person name="Hansel C."/>
            <person name="Singer S."/>
            <person name="Hutchinson M.I."/>
            <person name="de Vries R.P."/>
            <person name="Natvig D.O."/>
            <person name="Powell A.J."/>
            <person name="Tsang A."/>
            <person name="Grigoriev I.V."/>
        </authorList>
    </citation>
    <scope>NUCLEOTIDE SEQUENCE [LARGE SCALE GENOMIC DNA]</scope>
    <source>
        <strain evidence="3 4">CBS 494.80</strain>
    </source>
</reference>
<dbReference type="Pfam" id="PF01467">
    <property type="entry name" value="CTP_transf_like"/>
    <property type="match status" value="1"/>
</dbReference>
<organism evidence="3 4">
    <name type="scientific">Oculimacula yallundae</name>
    <dbReference type="NCBI Taxonomy" id="86028"/>
    <lineage>
        <taxon>Eukaryota</taxon>
        <taxon>Fungi</taxon>
        <taxon>Dikarya</taxon>
        <taxon>Ascomycota</taxon>
        <taxon>Pezizomycotina</taxon>
        <taxon>Leotiomycetes</taxon>
        <taxon>Helotiales</taxon>
        <taxon>Ploettnerulaceae</taxon>
        <taxon>Oculimacula</taxon>
    </lineage>
</organism>
<evidence type="ECO:0000259" key="2">
    <source>
        <dbReference type="Pfam" id="PF01467"/>
    </source>
</evidence>
<proteinExistence type="predicted"/>
<feature type="region of interest" description="Disordered" evidence="1">
    <location>
        <begin position="1"/>
        <end position="29"/>
    </location>
</feature>
<dbReference type="InterPro" id="IPR014729">
    <property type="entry name" value="Rossmann-like_a/b/a_fold"/>
</dbReference>
<gene>
    <name evidence="3" type="ORF">VTL71DRAFT_7605</name>
</gene>
<dbReference type="Gene3D" id="3.40.50.620">
    <property type="entry name" value="HUPs"/>
    <property type="match status" value="1"/>
</dbReference>
<dbReference type="EMBL" id="JAZHXI010000019">
    <property type="protein sequence ID" value="KAL2061332.1"/>
    <property type="molecule type" value="Genomic_DNA"/>
</dbReference>
<accession>A0ABR4BUP9</accession>
<protein>
    <recommendedName>
        <fullName evidence="2">Cytidyltransferase-like domain-containing protein</fullName>
    </recommendedName>
</protein>
<dbReference type="SUPFAM" id="SSF52374">
    <property type="entry name" value="Nucleotidylyl transferase"/>
    <property type="match status" value="1"/>
</dbReference>
<evidence type="ECO:0000256" key="1">
    <source>
        <dbReference type="SAM" id="MobiDB-lite"/>
    </source>
</evidence>
<keyword evidence="4" id="KW-1185">Reference proteome</keyword>
<dbReference type="PANTHER" id="PTHR10695">
    <property type="entry name" value="DEPHOSPHO-COA KINASE-RELATED"/>
    <property type="match status" value="1"/>
</dbReference>
<evidence type="ECO:0000313" key="4">
    <source>
        <dbReference type="Proteomes" id="UP001595075"/>
    </source>
</evidence>
<name>A0ABR4BUP9_9HELO</name>
<sequence length="440" mass="47028">MLRDTKDLNPSIKPQPPSNTSGSPDIHHAITKMPAPTKSFLLLPPPPSPVSAASLSAAYRPSVTATISSLGQLSSSSQLLVVLPCPSIHGRLGLPRSQIYDEVQKLLGGLYSLICIVCAKLGVDVDSGTPGSIDARVVLVDYSPSSPGNNEPGPESLTAGPIVDLQTLAMTRRHWNKIYSVEGEEGQRVFARYAEAANRNSPPLVGHVELIEGGVSMVQKSTSPGNGVAGSSAVHEVVAVGGTFDHLHAGHKLLLTATALLLQPSTTTSPVQRRLIVGITGDELLKNKKYAEYLNSWKQRQEDVVDFLLSVLSFTKSSRDDAVHITSFDEPITNGRAIHTNIKACSITIECVEIQDPFGPTITDENVTALVVSGETRSGGQAVNEKRLEKGWKALEVFEVDVLDAEDAEEGSTKTDDFASKISSTAIRKRRAEVARTSSL</sequence>
<feature type="domain" description="Cytidyltransferase-like" evidence="2">
    <location>
        <begin position="240"/>
        <end position="430"/>
    </location>
</feature>